<feature type="binding site" evidence="5">
    <location>
        <position position="177"/>
    </location>
    <ligand>
        <name>S-adenosyl-L-methionine</name>
        <dbReference type="ChEBI" id="CHEBI:59789"/>
    </ligand>
</feature>
<keyword evidence="4 5" id="KW-0949">S-adenosyl-L-methionine</keyword>
<dbReference type="OrthoDB" id="514248at2759"/>
<evidence type="ECO:0000256" key="3">
    <source>
        <dbReference type="ARBA" id="ARBA00022679"/>
    </source>
</evidence>
<dbReference type="EMBL" id="KZ991847">
    <property type="protein sequence ID" value="RKP22649.1"/>
    <property type="molecule type" value="Genomic_DNA"/>
</dbReference>
<sequence length="203" mass="22771">LHPRNRYRDAPPDFVELARAYPALAPFVEQRADGTASIDFRQSEAQRALAYALLKCDFSIDLEIPLDVLCPMIPNRLNYLHWLEDLIGPGRVDGTVRGIDIGTGASCIYPLLGCRLHASWQFVATELQERLLDVARHNVDRNALASRISLVQAQADHTLPVETIMAASHQYDFCMCNPPFYASREEFEQSARNKQTEAASVSI</sequence>
<evidence type="ECO:0000256" key="5">
    <source>
        <dbReference type="PIRSR" id="PIRSR037350-1"/>
    </source>
</evidence>
<evidence type="ECO:0000313" key="6">
    <source>
        <dbReference type="EMBL" id="RKP22649.1"/>
    </source>
</evidence>
<name>A0A4V1J0T2_9FUNG</name>
<feature type="binding site" evidence="5">
    <location>
        <position position="102"/>
    </location>
    <ligand>
        <name>S-adenosyl-L-methionine</name>
        <dbReference type="ChEBI" id="CHEBI:59789"/>
    </ligand>
</feature>
<dbReference type="PIRSF" id="PIRSF037350">
    <property type="entry name" value="Mtase_ZK1128_prd"/>
    <property type="match status" value="1"/>
</dbReference>
<dbReference type="SUPFAM" id="SSF53335">
    <property type="entry name" value="S-adenosyl-L-methionine-dependent methyltransferases"/>
    <property type="match status" value="1"/>
</dbReference>
<dbReference type="InterPro" id="IPR010286">
    <property type="entry name" value="METTL16/RlmF"/>
</dbReference>
<feature type="non-terminal residue" evidence="6">
    <location>
        <position position="203"/>
    </location>
</feature>
<gene>
    <name evidence="6" type="ORF">SYNPS1DRAFT_3157</name>
</gene>
<organism evidence="6 7">
    <name type="scientific">Syncephalis pseudoplumigaleata</name>
    <dbReference type="NCBI Taxonomy" id="1712513"/>
    <lineage>
        <taxon>Eukaryota</taxon>
        <taxon>Fungi</taxon>
        <taxon>Fungi incertae sedis</taxon>
        <taxon>Zoopagomycota</taxon>
        <taxon>Zoopagomycotina</taxon>
        <taxon>Zoopagomycetes</taxon>
        <taxon>Zoopagales</taxon>
        <taxon>Piptocephalidaceae</taxon>
        <taxon>Syncephalis</taxon>
    </lineage>
</organism>
<accession>A0A4V1J0T2</accession>
<dbReference type="PANTHER" id="PTHR13393:SF0">
    <property type="entry name" value="RNA N6-ADENOSINE-METHYLTRANSFERASE METTL16"/>
    <property type="match status" value="1"/>
</dbReference>
<dbReference type="CDD" id="cd02440">
    <property type="entry name" value="AdoMet_MTases"/>
    <property type="match status" value="1"/>
</dbReference>
<dbReference type="Gene3D" id="3.40.50.150">
    <property type="entry name" value="Vaccinia Virus protein VP39"/>
    <property type="match status" value="1"/>
</dbReference>
<keyword evidence="7" id="KW-1185">Reference proteome</keyword>
<evidence type="ECO:0000256" key="1">
    <source>
        <dbReference type="ARBA" id="ARBA00005878"/>
    </source>
</evidence>
<comment type="similarity">
    <text evidence="1">Belongs to the methyltransferase superfamily. METTL16/RlmF family.</text>
</comment>
<feature type="non-terminal residue" evidence="6">
    <location>
        <position position="1"/>
    </location>
</feature>
<dbReference type="InterPro" id="IPR017182">
    <property type="entry name" value="METTL16/PsiM"/>
</dbReference>
<feature type="binding site" evidence="5">
    <location>
        <position position="76"/>
    </location>
    <ligand>
        <name>S-adenosyl-L-methionine</name>
        <dbReference type="ChEBI" id="CHEBI:59789"/>
    </ligand>
</feature>
<keyword evidence="3 6" id="KW-0808">Transferase</keyword>
<dbReference type="Pfam" id="PF05971">
    <property type="entry name" value="Methyltransf_10"/>
    <property type="match status" value="1"/>
</dbReference>
<proteinExistence type="inferred from homology"/>
<evidence type="ECO:0000256" key="2">
    <source>
        <dbReference type="ARBA" id="ARBA00022603"/>
    </source>
</evidence>
<dbReference type="InterPro" id="IPR029063">
    <property type="entry name" value="SAM-dependent_MTases_sf"/>
</dbReference>
<evidence type="ECO:0000313" key="7">
    <source>
        <dbReference type="Proteomes" id="UP000278143"/>
    </source>
</evidence>
<dbReference type="Proteomes" id="UP000278143">
    <property type="component" value="Unassembled WGS sequence"/>
</dbReference>
<dbReference type="GO" id="GO:0008168">
    <property type="term" value="F:methyltransferase activity"/>
    <property type="evidence" value="ECO:0007669"/>
    <property type="project" value="UniProtKB-KW"/>
</dbReference>
<evidence type="ECO:0000256" key="4">
    <source>
        <dbReference type="ARBA" id="ARBA00022691"/>
    </source>
</evidence>
<dbReference type="AlphaFoldDB" id="A0A4V1J0T2"/>
<feature type="binding site" evidence="5">
    <location>
        <position position="126"/>
    </location>
    <ligand>
        <name>S-adenosyl-L-methionine</name>
        <dbReference type="ChEBI" id="CHEBI:59789"/>
    </ligand>
</feature>
<dbReference type="GO" id="GO:0070475">
    <property type="term" value="P:rRNA base methylation"/>
    <property type="evidence" value="ECO:0007669"/>
    <property type="project" value="TreeGrafter"/>
</dbReference>
<reference evidence="7" key="1">
    <citation type="journal article" date="2018" name="Nat. Microbiol.">
        <title>Leveraging single-cell genomics to expand the fungal tree of life.</title>
        <authorList>
            <person name="Ahrendt S.R."/>
            <person name="Quandt C.A."/>
            <person name="Ciobanu D."/>
            <person name="Clum A."/>
            <person name="Salamov A."/>
            <person name="Andreopoulos B."/>
            <person name="Cheng J.F."/>
            <person name="Woyke T."/>
            <person name="Pelin A."/>
            <person name="Henrissat B."/>
            <person name="Reynolds N.K."/>
            <person name="Benny G.L."/>
            <person name="Smith M.E."/>
            <person name="James T.Y."/>
            <person name="Grigoriev I.V."/>
        </authorList>
    </citation>
    <scope>NUCLEOTIDE SEQUENCE [LARGE SCALE GENOMIC DNA]</scope>
    <source>
        <strain evidence="7">Benny S71-1</strain>
    </source>
</reference>
<protein>
    <submittedName>
        <fullName evidence="6">Ribosomal RNA large subunit methyltransferase F-like protein</fullName>
    </submittedName>
</protein>
<dbReference type="GO" id="GO:0005634">
    <property type="term" value="C:nucleus"/>
    <property type="evidence" value="ECO:0007669"/>
    <property type="project" value="TreeGrafter"/>
</dbReference>
<keyword evidence="2 6" id="KW-0489">Methyltransferase</keyword>
<dbReference type="PANTHER" id="PTHR13393">
    <property type="entry name" value="SAM-DEPENDENT METHYLTRANSFERASE"/>
    <property type="match status" value="1"/>
</dbReference>